<dbReference type="OrthoDB" id="6418at2"/>
<sequence>MRRFRSLRGLILGALWVLGSALGTAQGAPRVELVPRVPAIPSLPGARNELRLHWKGDLASGPQRGVLSLTSGLGVLSVPGGAEGPRVEVELDPGVPLAVAYRYTGPDLKGKPLREEVDLTLPEGSVRTGFDVGMALEVQKVSPVPGARVSPGLPVPLRVEVVDRFHPGANLPAWIAAQQGFLELRLEGQSLDPEPSGLRTTGTQRCSVRERSGRFELVPQAGVPAFLAPHRGRVRIQVQGALILGNARSPLAGGIQELTVEGEPPAGVLLWMAGRIPPGEGEAPSRSLAAVAQAAAFWPADPRGAGKALAPILTGEGADPGGALLRNAAELLEAAPPGEETNLRLLQGVLTGARGGPWGLVRVDRGGLKALRLLDTQGAPYGGPKVALPRETLVGLRAGQRLVLRLSGNGGAPVTLTKILPEGVRSKTYPAGTWEKAVTVYGDRLAAPAP</sequence>
<gene>
    <name evidence="1" type="ORF">Apau_2045</name>
</gene>
<keyword evidence="2" id="KW-1185">Reference proteome</keyword>
<dbReference type="EMBL" id="CM001022">
    <property type="protein sequence ID" value="EFQ24456.1"/>
    <property type="molecule type" value="Genomic_DNA"/>
</dbReference>
<dbReference type="Proteomes" id="UP000005096">
    <property type="component" value="Chromosome"/>
</dbReference>
<name>E3CXL2_9BACT</name>
<dbReference type="eggNOG" id="ENOG502ZFND">
    <property type="taxonomic scope" value="Bacteria"/>
</dbReference>
<evidence type="ECO:0000313" key="2">
    <source>
        <dbReference type="Proteomes" id="UP000005096"/>
    </source>
</evidence>
<organism evidence="1 2">
    <name type="scientific">Aminomonas paucivorans DSM 12260</name>
    <dbReference type="NCBI Taxonomy" id="584708"/>
    <lineage>
        <taxon>Bacteria</taxon>
        <taxon>Thermotogati</taxon>
        <taxon>Synergistota</taxon>
        <taxon>Synergistia</taxon>
        <taxon>Synergistales</taxon>
        <taxon>Synergistaceae</taxon>
        <taxon>Aminomonas</taxon>
    </lineage>
</organism>
<proteinExistence type="predicted"/>
<dbReference type="RefSeq" id="WP_006301696.1">
    <property type="nucleotide sequence ID" value="NZ_CM001022.1"/>
</dbReference>
<accession>E3CXL2</accession>
<dbReference type="HOGENOM" id="CLU_698156_0_0_0"/>
<dbReference type="STRING" id="584708.Apau_2045"/>
<evidence type="ECO:0000313" key="1">
    <source>
        <dbReference type="EMBL" id="EFQ24456.1"/>
    </source>
</evidence>
<reference evidence="1 2" key="1">
    <citation type="journal article" date="2010" name="Stand. Genomic Sci.">
        <title>Non-contiguous finished genome sequence of Aminomonas paucivorans type strain (GLU-3).</title>
        <authorList>
            <person name="Pitluck S."/>
            <person name="Yasawong M."/>
            <person name="Held B."/>
            <person name="Lapidus A."/>
            <person name="Nolan M."/>
            <person name="Copeland A."/>
            <person name="Lucas S."/>
            <person name="Del Rio T.G."/>
            <person name="Tice H."/>
            <person name="Cheng J.F."/>
            <person name="Chertkov O."/>
            <person name="Goodwin L."/>
            <person name="Tapia R."/>
            <person name="Han C."/>
            <person name="Liolios K."/>
            <person name="Ivanova N."/>
            <person name="Mavromatis K."/>
            <person name="Ovchinnikova G."/>
            <person name="Pati A."/>
            <person name="Chen A."/>
            <person name="Palaniappan K."/>
            <person name="Land M."/>
            <person name="Hauser L."/>
            <person name="Chang Y.J."/>
            <person name="Jeffries C.D."/>
            <person name="Pukall R."/>
            <person name="Spring S."/>
            <person name="Rohde M."/>
            <person name="Sikorski J."/>
            <person name="Goker M."/>
            <person name="Woyke T."/>
            <person name="Bristow J."/>
            <person name="Eisen J.A."/>
            <person name="Markowitz V."/>
            <person name="Hugenholtz P."/>
            <person name="Kyrpides N.C."/>
            <person name="Klenk H.P."/>
        </authorList>
    </citation>
    <scope>NUCLEOTIDE SEQUENCE [LARGE SCALE GENOMIC DNA]</scope>
    <source>
        <strain evidence="1 2">DSM 12260</strain>
    </source>
</reference>
<protein>
    <submittedName>
        <fullName evidence="1">Uncharacterized protein</fullName>
    </submittedName>
</protein>
<dbReference type="PaxDb" id="584708-Apau_2045"/>
<dbReference type="AlphaFoldDB" id="E3CXL2"/>